<sequence>MGSATSSTAHLASQGADRVRTAQAARYGSPEDLRVVEGSLEAPAANEVTIETRAIGVNGFDAKMLSGVFGRDESALPLVPGLELAGVITAVGDQIAADGSFTIGDEVVSAMSSGAYATSVNRDAAGLLHKPSDLTFEQAAGLVVVGGTAAQLVAAAAPIEGQTILIHGASGAVGRLAAQLAIADGARIIGTASPKHHEGLRELGVEPVSYGEGLEQRVRDISPDGVDAALDTVGNNEAIDVSLALVGDPRRVFTIAGFARLDSGIVPIDGRPEQPAAEVRVASRPGLLRSLATGRSRSPSLRRSPSSRRQKPSLSWRVVGPAARSFWWSGNRGSPAVRGHASEDGLSR</sequence>
<dbReference type="GO" id="GO:0035925">
    <property type="term" value="F:mRNA 3'-UTR AU-rich region binding"/>
    <property type="evidence" value="ECO:0007669"/>
    <property type="project" value="TreeGrafter"/>
</dbReference>
<organism evidence="5 6">
    <name type="scientific">Pseudoclavibacter helvolus</name>
    <dbReference type="NCBI Taxonomy" id="255205"/>
    <lineage>
        <taxon>Bacteria</taxon>
        <taxon>Bacillati</taxon>
        <taxon>Actinomycetota</taxon>
        <taxon>Actinomycetes</taxon>
        <taxon>Micrococcales</taxon>
        <taxon>Microbacteriaceae</taxon>
        <taxon>Pseudoclavibacter</taxon>
    </lineage>
</organism>
<evidence type="ECO:0000256" key="1">
    <source>
        <dbReference type="ARBA" id="ARBA00022857"/>
    </source>
</evidence>
<dbReference type="GO" id="GO:0005829">
    <property type="term" value="C:cytosol"/>
    <property type="evidence" value="ECO:0007669"/>
    <property type="project" value="TreeGrafter"/>
</dbReference>
<name>A0A7W4UKV1_9MICO</name>
<evidence type="ECO:0000256" key="2">
    <source>
        <dbReference type="ARBA" id="ARBA00023002"/>
    </source>
</evidence>
<gene>
    <name evidence="5" type="ORF">FHX72_000437</name>
</gene>
<dbReference type="CDD" id="cd05289">
    <property type="entry name" value="MDR_like_2"/>
    <property type="match status" value="1"/>
</dbReference>
<feature type="compositionally biased region" description="Low complexity" evidence="3">
    <location>
        <begin position="295"/>
        <end position="304"/>
    </location>
</feature>
<comment type="caution">
    <text evidence="5">The sequence shown here is derived from an EMBL/GenBank/DDBJ whole genome shotgun (WGS) entry which is preliminary data.</text>
</comment>
<evidence type="ECO:0000259" key="4">
    <source>
        <dbReference type="SMART" id="SM00829"/>
    </source>
</evidence>
<dbReference type="Gene3D" id="3.90.180.10">
    <property type="entry name" value="Medium-chain alcohol dehydrogenases, catalytic domain"/>
    <property type="match status" value="1"/>
</dbReference>
<dbReference type="InterPro" id="IPR013149">
    <property type="entry name" value="ADH-like_C"/>
</dbReference>
<dbReference type="SUPFAM" id="SSF51735">
    <property type="entry name" value="NAD(P)-binding Rossmann-fold domains"/>
    <property type="match status" value="1"/>
</dbReference>
<dbReference type="Gene3D" id="3.40.50.720">
    <property type="entry name" value="NAD(P)-binding Rossmann-like Domain"/>
    <property type="match status" value="1"/>
</dbReference>
<accession>A0A7W4UKV1</accession>
<evidence type="ECO:0000256" key="3">
    <source>
        <dbReference type="SAM" id="MobiDB-lite"/>
    </source>
</evidence>
<feature type="region of interest" description="Disordered" evidence="3">
    <location>
        <begin position="328"/>
        <end position="348"/>
    </location>
</feature>
<dbReference type="InterPro" id="IPR011032">
    <property type="entry name" value="GroES-like_sf"/>
</dbReference>
<dbReference type="Pfam" id="PF08240">
    <property type="entry name" value="ADH_N"/>
    <property type="match status" value="1"/>
</dbReference>
<feature type="region of interest" description="Disordered" evidence="3">
    <location>
        <begin position="293"/>
        <end position="316"/>
    </location>
</feature>
<protein>
    <submittedName>
        <fullName evidence="5">NADPH:quinone reductase-like Zn-dependent oxidoreductase</fullName>
    </submittedName>
</protein>
<feature type="domain" description="Enoyl reductase (ER)" evidence="4">
    <location>
        <begin position="28"/>
        <end position="310"/>
    </location>
</feature>
<dbReference type="InterPro" id="IPR020843">
    <property type="entry name" value="ER"/>
</dbReference>
<dbReference type="InterPro" id="IPR013154">
    <property type="entry name" value="ADH-like_N"/>
</dbReference>
<keyword evidence="6" id="KW-1185">Reference proteome</keyword>
<dbReference type="Proteomes" id="UP000545286">
    <property type="component" value="Unassembled WGS sequence"/>
</dbReference>
<proteinExistence type="predicted"/>
<dbReference type="AlphaFoldDB" id="A0A7W4UKV1"/>
<reference evidence="5 6" key="1">
    <citation type="submission" date="2020-08" db="EMBL/GenBank/DDBJ databases">
        <title>Sequencing the genomes of 1000 actinobacteria strains.</title>
        <authorList>
            <person name="Klenk H.-P."/>
        </authorList>
    </citation>
    <scope>NUCLEOTIDE SEQUENCE [LARGE SCALE GENOMIC DNA]</scope>
    <source>
        <strain evidence="5 6">DSM 20419</strain>
    </source>
</reference>
<dbReference type="SUPFAM" id="SSF50129">
    <property type="entry name" value="GroES-like"/>
    <property type="match status" value="1"/>
</dbReference>
<evidence type="ECO:0000313" key="6">
    <source>
        <dbReference type="Proteomes" id="UP000545286"/>
    </source>
</evidence>
<keyword evidence="1" id="KW-0521">NADP</keyword>
<dbReference type="PANTHER" id="PTHR48106">
    <property type="entry name" value="QUINONE OXIDOREDUCTASE PIG3-RELATED"/>
    <property type="match status" value="1"/>
</dbReference>
<evidence type="ECO:0000313" key="5">
    <source>
        <dbReference type="EMBL" id="MBB2956325.1"/>
    </source>
</evidence>
<dbReference type="GO" id="GO:0003960">
    <property type="term" value="F:quinone reductase (NADPH) activity"/>
    <property type="evidence" value="ECO:0007669"/>
    <property type="project" value="TreeGrafter"/>
</dbReference>
<dbReference type="Pfam" id="PF00107">
    <property type="entry name" value="ADH_zinc_N"/>
    <property type="match status" value="1"/>
</dbReference>
<dbReference type="GO" id="GO:0070402">
    <property type="term" value="F:NADPH binding"/>
    <property type="evidence" value="ECO:0007669"/>
    <property type="project" value="TreeGrafter"/>
</dbReference>
<dbReference type="PANTHER" id="PTHR48106:SF13">
    <property type="entry name" value="QUINONE OXIDOREDUCTASE-RELATED"/>
    <property type="match status" value="1"/>
</dbReference>
<dbReference type="SMART" id="SM00829">
    <property type="entry name" value="PKS_ER"/>
    <property type="match status" value="1"/>
</dbReference>
<dbReference type="EMBL" id="JACHWJ010000001">
    <property type="protein sequence ID" value="MBB2956325.1"/>
    <property type="molecule type" value="Genomic_DNA"/>
</dbReference>
<keyword evidence="2" id="KW-0560">Oxidoreductase</keyword>
<dbReference type="InterPro" id="IPR036291">
    <property type="entry name" value="NAD(P)-bd_dom_sf"/>
</dbReference>